<dbReference type="HOGENOM" id="CLU_015591_0_0_11"/>
<keyword evidence="2" id="KW-0614">Plasmid</keyword>
<dbReference type="KEGG" id="mgi:Mflv_5543"/>
<organism evidence="2">
    <name type="scientific">Mycolicibacterium gilvum (strain PYR-GCK)</name>
    <name type="common">Mycobacterium gilvum (strain PYR-GCK)</name>
    <dbReference type="NCBI Taxonomy" id="350054"/>
    <lineage>
        <taxon>Bacteria</taxon>
        <taxon>Bacillati</taxon>
        <taxon>Actinomycetota</taxon>
        <taxon>Actinomycetes</taxon>
        <taxon>Mycobacteriales</taxon>
        <taxon>Mycobacteriaceae</taxon>
        <taxon>Mycolicibacterium</taxon>
    </lineage>
</organism>
<gene>
    <name evidence="2" type="ordered locus">Mflv_5543</name>
</gene>
<geneLocation type="plasmid" evidence="2">
    <name>pMFLV01</name>
</geneLocation>
<reference evidence="2" key="1">
    <citation type="submission" date="2007-04" db="EMBL/GenBank/DDBJ databases">
        <title>Complete sequence of plasmid1 pMFLV01 of Mycobacterium gilvum PYR-GCK.</title>
        <authorList>
            <consortium name="US DOE Joint Genome Institute"/>
            <person name="Copeland A."/>
            <person name="Lucas S."/>
            <person name="Lapidus A."/>
            <person name="Barry K."/>
            <person name="Detter J.C."/>
            <person name="Glavina del Rio T."/>
            <person name="Hammon N."/>
            <person name="Israni S."/>
            <person name="Dalin E."/>
            <person name="Tice H."/>
            <person name="Pitluck S."/>
            <person name="Chain P."/>
            <person name="Malfatti S."/>
            <person name="Shin M."/>
            <person name="Vergez L."/>
            <person name="Schmutz J."/>
            <person name="Larimer F."/>
            <person name="Land M."/>
            <person name="Hauser L."/>
            <person name="Kyrpides N."/>
            <person name="Mikhailova N."/>
            <person name="Miller C."/>
            <person name="Richardson P."/>
        </authorList>
    </citation>
    <scope>NUCLEOTIDE SEQUENCE</scope>
    <source>
        <strain evidence="2">PYR-GCK</strain>
        <plasmid evidence="2">pMFLV01</plasmid>
    </source>
</reference>
<evidence type="ECO:0000256" key="1">
    <source>
        <dbReference type="SAM" id="MobiDB-lite"/>
    </source>
</evidence>
<proteinExistence type="predicted"/>
<dbReference type="EMBL" id="CP000657">
    <property type="protein sequence ID" value="ABP48004.1"/>
    <property type="molecule type" value="Genomic_DNA"/>
</dbReference>
<evidence type="ECO:0000313" key="2">
    <source>
        <dbReference type="EMBL" id="ABP48004.1"/>
    </source>
</evidence>
<dbReference type="Gene3D" id="3.40.50.300">
    <property type="entry name" value="P-loop containing nucleotide triphosphate hydrolases"/>
    <property type="match status" value="2"/>
</dbReference>
<sequence>MLKLTQPTLAVTGNLRWTLTGVVYAEWLLSPRPNGHERPSDRREVVKDHRDLFTDLPETILTTVVAPIDVASIAARLTATARTDGQHSVGSFLQRHPDYTVEASAQLNAIELQARPPHERIMWLSVPLCGPSRTGDLPSDFIPSDKHREQFDALADEIRRKIPISFAPTAVNATQMHWLWDRAHTRGLDLDHTSADPSAPRPFPHNRTTTTRRGRIRGFRLSGELDETLATDDRKRRTLTRAIKTYYTDSELAPSYQQFLVVDDFATRMPWPGVADQIFAVLNHFEGAGIDFTIHTRKRDRSEALAANARALRQLSEQMDERSDEVSFAQNFLVHRGQQLAQYDNHLESRPSETEIQFCPIIAISAPSFEELEDRSREVIRTFNSTGVKLVAPYGAQAELWAASQPGYPETRARSDYTHFMPTDTFACFMPVTAAQIGDDSGPLIATNRLSGFHEPVHFDLLGATERDRSASFAMTGDLGSGKSVALKVISGMVVDLSGQVFAVDRSKLGEYLLFAQAVANAVVIDPANPTYTMDLLRVLPTADAAERILPVLMRLFQIKSGSPEAALISDLIEPNYRARHRIRGLPDLVNHTIALARDHTTNTPAIETLAGQLRFWSQRTYARALFADDLRPLPLDAPMVVLRTHRLQLPSEEEQPADDPTKLFGEVIYALYATIAREALFASQARFGLLVLDEALHLTRSVVGQSIISEFVVDGRKHNAAIGIASQDPAHFGRFRRLIPTLFMFRQSDEVLAADSLKMASEDAAADHLVQQMTRFNPGECFMKDLKQRLGSVKIALPAHPDRARAVLTTPTREAIA</sequence>
<dbReference type="SUPFAM" id="SSF52540">
    <property type="entry name" value="P-loop containing nucleoside triphosphate hydrolases"/>
    <property type="match status" value="1"/>
</dbReference>
<name>A4TFT4_MYCGI</name>
<protein>
    <submittedName>
        <fullName evidence="2">Uncharacterized protein</fullName>
    </submittedName>
</protein>
<dbReference type="Pfam" id="PF12846">
    <property type="entry name" value="AAA_10"/>
    <property type="match status" value="1"/>
</dbReference>
<accession>A4TFT4</accession>
<feature type="region of interest" description="Disordered" evidence="1">
    <location>
        <begin position="190"/>
        <end position="210"/>
    </location>
</feature>
<dbReference type="AlphaFoldDB" id="A4TFT4"/>
<dbReference type="InterPro" id="IPR027417">
    <property type="entry name" value="P-loop_NTPase"/>
</dbReference>